<keyword evidence="7" id="KW-0539">Nucleus</keyword>
<evidence type="ECO:0000256" key="9">
    <source>
        <dbReference type="PROSITE-ProRule" id="PRU01016"/>
    </source>
</evidence>
<feature type="compositionally biased region" description="Acidic residues" evidence="12">
    <location>
        <begin position="36"/>
        <end position="55"/>
    </location>
</feature>
<evidence type="ECO:0000256" key="2">
    <source>
        <dbReference type="ARBA" id="ARBA00022603"/>
    </source>
</evidence>
<keyword evidence="6" id="KW-0238">DNA-binding</keyword>
<keyword evidence="2 9" id="KW-0489">Methyltransferase</keyword>
<dbReference type="GO" id="GO:0003677">
    <property type="term" value="F:DNA binding"/>
    <property type="evidence" value="ECO:0007669"/>
    <property type="project" value="UniProtKB-KW"/>
</dbReference>
<organism evidence="14 15">
    <name type="scientific">Ganoderma sinense ZZ0214-1</name>
    <dbReference type="NCBI Taxonomy" id="1077348"/>
    <lineage>
        <taxon>Eukaryota</taxon>
        <taxon>Fungi</taxon>
        <taxon>Dikarya</taxon>
        <taxon>Basidiomycota</taxon>
        <taxon>Agaricomycotina</taxon>
        <taxon>Agaricomycetes</taxon>
        <taxon>Polyporales</taxon>
        <taxon>Polyporaceae</taxon>
        <taxon>Ganoderma</taxon>
    </lineage>
</organism>
<dbReference type="Pfam" id="PF00145">
    <property type="entry name" value="DNA_methylase"/>
    <property type="match status" value="1"/>
</dbReference>
<dbReference type="PROSITE" id="PS00095">
    <property type="entry name" value="C5_MTASE_2"/>
    <property type="match status" value="1"/>
</dbReference>
<dbReference type="EC" id="2.1.1.37" evidence="11"/>
<dbReference type="PROSITE" id="PS51038">
    <property type="entry name" value="BAH"/>
    <property type="match status" value="2"/>
</dbReference>
<dbReference type="InterPro" id="IPR022702">
    <property type="entry name" value="Cytosine_MeTrfase1_RFD"/>
</dbReference>
<dbReference type="SUPFAM" id="SSF53335">
    <property type="entry name" value="S-adenosyl-L-methionine-dependent methyltransferases"/>
    <property type="match status" value="1"/>
</dbReference>
<feature type="active site" evidence="8 9">
    <location>
        <position position="709"/>
    </location>
</feature>
<gene>
    <name evidence="14" type="ORF">GSI_14076</name>
</gene>
<dbReference type="EMBL" id="AYKW01000067">
    <property type="protein sequence ID" value="PIL24323.1"/>
    <property type="molecule type" value="Genomic_DNA"/>
</dbReference>
<evidence type="ECO:0000256" key="12">
    <source>
        <dbReference type="SAM" id="MobiDB-lite"/>
    </source>
</evidence>
<comment type="subcellular location">
    <subcellularLocation>
        <location evidence="1">Nucleus</location>
    </subcellularLocation>
</comment>
<accession>A0A2G8RS51</accession>
<dbReference type="Gene3D" id="3.90.120.10">
    <property type="entry name" value="DNA Methylase, subunit A, domain 2"/>
    <property type="match status" value="1"/>
</dbReference>
<feature type="domain" description="BAH" evidence="13">
    <location>
        <begin position="274"/>
        <end position="414"/>
    </location>
</feature>
<dbReference type="OrthoDB" id="5376140at2759"/>
<dbReference type="InterPro" id="IPR050390">
    <property type="entry name" value="C5-Methyltransferase"/>
</dbReference>
<evidence type="ECO:0000256" key="4">
    <source>
        <dbReference type="ARBA" id="ARBA00022691"/>
    </source>
</evidence>
<dbReference type="InterPro" id="IPR001025">
    <property type="entry name" value="BAH_dom"/>
</dbReference>
<dbReference type="GO" id="GO:0003682">
    <property type="term" value="F:chromatin binding"/>
    <property type="evidence" value="ECO:0007669"/>
    <property type="project" value="InterPro"/>
</dbReference>
<dbReference type="AlphaFoldDB" id="A0A2G8RS51"/>
<dbReference type="SMART" id="SM00439">
    <property type="entry name" value="BAH"/>
    <property type="match status" value="2"/>
</dbReference>
<dbReference type="GO" id="GO:0006346">
    <property type="term" value="P:DNA methylation-dependent constitutive heterochromatin formation"/>
    <property type="evidence" value="ECO:0007669"/>
    <property type="project" value="InterPro"/>
</dbReference>
<evidence type="ECO:0000256" key="1">
    <source>
        <dbReference type="ARBA" id="ARBA00004123"/>
    </source>
</evidence>
<dbReference type="PROSITE" id="PS00094">
    <property type="entry name" value="C5_MTASE_1"/>
    <property type="match status" value="1"/>
</dbReference>
<evidence type="ECO:0000256" key="10">
    <source>
        <dbReference type="RuleBase" id="RU000416"/>
    </source>
</evidence>
<evidence type="ECO:0000256" key="3">
    <source>
        <dbReference type="ARBA" id="ARBA00022679"/>
    </source>
</evidence>
<evidence type="ECO:0000256" key="5">
    <source>
        <dbReference type="ARBA" id="ARBA00022737"/>
    </source>
</evidence>
<dbReference type="PANTHER" id="PTHR10629">
    <property type="entry name" value="CYTOSINE-SPECIFIC METHYLTRANSFERASE"/>
    <property type="match status" value="1"/>
</dbReference>
<evidence type="ECO:0000256" key="7">
    <source>
        <dbReference type="ARBA" id="ARBA00023242"/>
    </source>
</evidence>
<dbReference type="Gene3D" id="2.30.30.490">
    <property type="match status" value="2"/>
</dbReference>
<reference evidence="14 15" key="1">
    <citation type="journal article" date="2015" name="Sci. Rep.">
        <title>Chromosome-level genome map provides insights into diverse defense mechanisms in the medicinal fungus Ganoderma sinense.</title>
        <authorList>
            <person name="Zhu Y."/>
            <person name="Xu J."/>
            <person name="Sun C."/>
            <person name="Zhou S."/>
            <person name="Xu H."/>
            <person name="Nelson D.R."/>
            <person name="Qian J."/>
            <person name="Song J."/>
            <person name="Luo H."/>
            <person name="Xiang L."/>
            <person name="Li Y."/>
            <person name="Xu Z."/>
            <person name="Ji A."/>
            <person name="Wang L."/>
            <person name="Lu S."/>
            <person name="Hayward A."/>
            <person name="Sun W."/>
            <person name="Li X."/>
            <person name="Schwartz D.C."/>
            <person name="Wang Y."/>
            <person name="Chen S."/>
        </authorList>
    </citation>
    <scope>NUCLEOTIDE SEQUENCE [LARGE SCALE GENOMIC DNA]</scope>
    <source>
        <strain evidence="14 15">ZZ0214-1</strain>
    </source>
</reference>
<feature type="region of interest" description="Disordered" evidence="12">
    <location>
        <begin position="25"/>
        <end position="55"/>
    </location>
</feature>
<dbReference type="Pfam" id="PF12047">
    <property type="entry name" value="DNMT1-RFD"/>
    <property type="match status" value="1"/>
</dbReference>
<comment type="caution">
    <text evidence="14">The sequence shown here is derived from an EMBL/GenBank/DDBJ whole genome shotgun (WGS) entry which is preliminary data.</text>
</comment>
<keyword evidence="4 9" id="KW-0949">S-adenosyl-L-methionine</keyword>
<dbReference type="PROSITE" id="PS51679">
    <property type="entry name" value="SAM_MT_C5"/>
    <property type="match status" value="1"/>
</dbReference>
<dbReference type="Gene3D" id="3.40.50.150">
    <property type="entry name" value="Vaccinia Virus protein VP39"/>
    <property type="match status" value="1"/>
</dbReference>
<sequence>MEQAFTRNLFVDIQHEPSVWVEISTRPRTSGTGNEMPEDDLVLPDEASDSDDEGDDVPVRLLDNFSIFHRVTHEYIPALTLLTEEVCEDWVGSGLVRPSFGNMCVLEDEDDGMESQLVQLSSVLECNAHWPIKDGRSWSLDEKIYLLTEHGWYILQSPAPSYAPHYNRLQEYHVITHAFLMHILDAPDMSLDKLLKQVQGHQGCSLPSLPPTSREKLASPAFAFHVVEVSEDGRNASPQNIPSWPVHKGDPEVVEWEESMGESNAFQAIVLDGTTYRVGDVVIVNPGEDLHKSRAEHATLTSDWCSNSLATQKWFCKINYFFEEPGLKEQNKFFHAQWLQHGSQTFLQEAAHPRALFWLKECDDLPVECIYSHCNLQRWPLGEAGPLENPTGPENHFFTGLTLDDAAHSFCHLSPQEVQEALSYCDELKPCVACGLSVLENKNQTCVPLVGGGVAYNGIDYHVNDFVYHHNHSGGSILHIGQITKFISDQAGAISQLEVCQFGRYDDLAKRYSENPTPLDNRRLFKTPVCILVEIEDIEGKPFVTCPSSSQDKEQWVKADDHFYCDLAAVSLTPQLVETLLPSALAQCSQCCAQGLEAEVEKELLMKRCSKLRGLELFAGAGGLSTGLDLSGFVQTKWAVELYSSAAKTLQANHQDAVVYNQDSSMLLQHAVDVAEGHHPEPLLSQLGDALPLMPQRGEVDFIYGGPPCQSFSGMNHNKVWSTLVCNMISYVEFYRPKYFLLENVRGILFAPTIEKLEHQFTGPKIVMGVVKFIISALTTLGYQVHFKVLQAGHYGAPQGRQRVIFLGARCDVPLPQFPSPQHHFPKPVLLHNLPNGEALHPHFRPATCSHAGKMPCVPLPATTVGEAIGDLVSDPSYDWKNPHQIIPESEEAAQEAEARLAQGIPCFTAVVTTGRPFIGFEKPVPYPYHPLSRYQHWIRGDNHLVTYHYTKRWSHEVVERLDNNGCFLTALTSLAPNQKNGKILHPTQHRIITIREAARAQGFPDSYQFLSIGNTPLQCLQDQVKQIGNAVPVPLAMALGKEVGKSWLQVFEQQTYQDNIARLNSPTIE</sequence>
<evidence type="ECO:0000259" key="13">
    <source>
        <dbReference type="PROSITE" id="PS51038"/>
    </source>
</evidence>
<dbReference type="InterPro" id="IPR043151">
    <property type="entry name" value="BAH_sf"/>
</dbReference>
<keyword evidence="5" id="KW-0677">Repeat</keyword>
<dbReference type="Proteomes" id="UP000230002">
    <property type="component" value="Unassembled WGS sequence"/>
</dbReference>
<comment type="similarity">
    <text evidence="9 10">Belongs to the class I-like SAM-binding methyltransferase superfamily. C5-methyltransferase family.</text>
</comment>
<dbReference type="NCBIfam" id="TIGR00675">
    <property type="entry name" value="dcm"/>
    <property type="match status" value="1"/>
</dbReference>
<dbReference type="PRINTS" id="PR00105">
    <property type="entry name" value="C5METTRFRASE"/>
</dbReference>
<dbReference type="STRING" id="1077348.A0A2G8RS51"/>
<dbReference type="GO" id="GO:0003886">
    <property type="term" value="F:DNA (cytosine-5-)-methyltransferase activity"/>
    <property type="evidence" value="ECO:0007669"/>
    <property type="project" value="UniProtKB-EC"/>
</dbReference>
<evidence type="ECO:0000313" key="14">
    <source>
        <dbReference type="EMBL" id="PIL24323.1"/>
    </source>
</evidence>
<dbReference type="Pfam" id="PF01426">
    <property type="entry name" value="BAH"/>
    <property type="match status" value="2"/>
</dbReference>
<proteinExistence type="inferred from homology"/>
<dbReference type="InterPro" id="IPR029063">
    <property type="entry name" value="SAM-dependent_MTases_sf"/>
</dbReference>
<dbReference type="InterPro" id="IPR001525">
    <property type="entry name" value="C5_MeTfrase"/>
</dbReference>
<dbReference type="PIRSF" id="PIRSF037404">
    <property type="entry name" value="DNMT1"/>
    <property type="match status" value="1"/>
</dbReference>
<evidence type="ECO:0000256" key="6">
    <source>
        <dbReference type="ARBA" id="ARBA00023125"/>
    </source>
</evidence>
<keyword evidence="15" id="KW-1185">Reference proteome</keyword>
<dbReference type="InterPro" id="IPR031303">
    <property type="entry name" value="C5_meth_CS"/>
</dbReference>
<evidence type="ECO:0000256" key="11">
    <source>
        <dbReference type="RuleBase" id="RU000417"/>
    </source>
</evidence>
<dbReference type="GO" id="GO:0044027">
    <property type="term" value="P:negative regulation of gene expression via chromosomal CpG island methylation"/>
    <property type="evidence" value="ECO:0007669"/>
    <property type="project" value="TreeGrafter"/>
</dbReference>
<dbReference type="CDD" id="cd04370">
    <property type="entry name" value="BAH"/>
    <property type="match status" value="1"/>
</dbReference>
<evidence type="ECO:0000313" key="15">
    <source>
        <dbReference type="Proteomes" id="UP000230002"/>
    </source>
</evidence>
<feature type="domain" description="BAH" evidence="13">
    <location>
        <begin position="459"/>
        <end position="580"/>
    </location>
</feature>
<dbReference type="GO" id="GO:0032259">
    <property type="term" value="P:methylation"/>
    <property type="evidence" value="ECO:0007669"/>
    <property type="project" value="UniProtKB-KW"/>
</dbReference>
<keyword evidence="3 9" id="KW-0808">Transferase</keyword>
<name>A0A2G8RS51_9APHY</name>
<dbReference type="InterPro" id="IPR018117">
    <property type="entry name" value="C5_DNA_meth_AS"/>
</dbReference>
<protein>
    <recommendedName>
        <fullName evidence="11">Cytosine-specific methyltransferase</fullName>
        <ecNumber evidence="11">2.1.1.37</ecNumber>
    </recommendedName>
</protein>
<evidence type="ECO:0000256" key="8">
    <source>
        <dbReference type="PIRSR" id="PIRSR037404-1"/>
    </source>
</evidence>
<dbReference type="PANTHER" id="PTHR10629:SF52">
    <property type="entry name" value="DNA (CYTOSINE-5)-METHYLTRANSFERASE 1"/>
    <property type="match status" value="1"/>
</dbReference>
<dbReference type="GO" id="GO:0005634">
    <property type="term" value="C:nucleus"/>
    <property type="evidence" value="ECO:0007669"/>
    <property type="project" value="UniProtKB-SubCell"/>
</dbReference>
<comment type="catalytic activity">
    <reaction evidence="11">
        <text>a 2'-deoxycytidine in DNA + S-adenosyl-L-methionine = a 5-methyl-2'-deoxycytidine in DNA + S-adenosyl-L-homocysteine + H(+)</text>
        <dbReference type="Rhea" id="RHEA:13681"/>
        <dbReference type="Rhea" id="RHEA-COMP:11369"/>
        <dbReference type="Rhea" id="RHEA-COMP:11370"/>
        <dbReference type="ChEBI" id="CHEBI:15378"/>
        <dbReference type="ChEBI" id="CHEBI:57856"/>
        <dbReference type="ChEBI" id="CHEBI:59789"/>
        <dbReference type="ChEBI" id="CHEBI:85452"/>
        <dbReference type="ChEBI" id="CHEBI:85454"/>
        <dbReference type="EC" id="2.1.1.37"/>
    </reaction>
</comment>